<dbReference type="PANTHER" id="PTHR30408">
    <property type="entry name" value="TYPE-1 RESTRICTION ENZYME ECOKI SPECIFICITY PROTEIN"/>
    <property type="match status" value="1"/>
</dbReference>
<dbReference type="InterPro" id="IPR000055">
    <property type="entry name" value="Restrct_endonuc_typeI_TRD"/>
</dbReference>
<reference evidence="6 7" key="1">
    <citation type="submission" date="2024-09" db="EMBL/GenBank/DDBJ databases">
        <authorList>
            <person name="Sun Q."/>
            <person name="Mori K."/>
        </authorList>
    </citation>
    <scope>NUCLEOTIDE SEQUENCE [LARGE SCALE GENOMIC DNA]</scope>
    <source>
        <strain evidence="6 7">CCM 7468</strain>
    </source>
</reference>
<organism evidence="6 7">
    <name type="scientific">Muricoccus vinaceus</name>
    <dbReference type="NCBI Taxonomy" id="424704"/>
    <lineage>
        <taxon>Bacteria</taxon>
        <taxon>Pseudomonadati</taxon>
        <taxon>Pseudomonadota</taxon>
        <taxon>Alphaproteobacteria</taxon>
        <taxon>Acetobacterales</taxon>
        <taxon>Roseomonadaceae</taxon>
        <taxon>Muricoccus</taxon>
    </lineage>
</organism>
<dbReference type="InterPro" id="IPR052021">
    <property type="entry name" value="Type-I_RS_S_subunit"/>
</dbReference>
<keyword evidence="2" id="KW-0680">Restriction system</keyword>
<dbReference type="Pfam" id="PF01420">
    <property type="entry name" value="Methylase_S"/>
    <property type="match status" value="2"/>
</dbReference>
<evidence type="ECO:0000256" key="2">
    <source>
        <dbReference type="ARBA" id="ARBA00022747"/>
    </source>
</evidence>
<name>A0ABV6ITC6_9PROT</name>
<dbReference type="RefSeq" id="WP_377051734.1">
    <property type="nucleotide sequence ID" value="NZ_JBHLVZ010000041.1"/>
</dbReference>
<evidence type="ECO:0000313" key="7">
    <source>
        <dbReference type="Proteomes" id="UP001589789"/>
    </source>
</evidence>
<feature type="domain" description="Type I restriction modification DNA specificity" evidence="5">
    <location>
        <begin position="193"/>
        <end position="362"/>
    </location>
</feature>
<sequence>MELTIERVTSGTCDTSAWANITLGDCISLRRGHDLTWRDRRSGDIPVMGSAGLAGYHDTALARGPGVVLGRSGASFGQAHYCESDFWPHNTALYVTDFRRNDPRFVFYLLSAIDFSRHNSGGAQQSLNRNFIAPIAVALPQPSEQRLIAQALDDVDALLGALDRLIAKKLDFKQAAMQELLTGQTRLPGFSGEWEVKRLGRLGDFLKGSGIRRDEALSGELPCVRYGELYTIHNDIVRSFASRISHAVAATARRIGRGDVLFAGSGETKEEIGKSVAIVQDVEAFAGGDIVILRLHGGDPTFFGYLTNMPQVARQKANRGQGDAVVHISAAALASVEVAVPQEVEQHAISRVLSDMDAELEALEQRRAKTAALKQGMMQELITGRTRLL</sequence>
<evidence type="ECO:0000256" key="1">
    <source>
        <dbReference type="ARBA" id="ARBA00010923"/>
    </source>
</evidence>
<keyword evidence="6" id="KW-0255">Endonuclease</keyword>
<keyword evidence="6" id="KW-0378">Hydrolase</keyword>
<dbReference type="CDD" id="cd17268">
    <property type="entry name" value="RMtype1_S_Ara36733I_TRD1-CR1_like"/>
    <property type="match status" value="1"/>
</dbReference>
<dbReference type="InterPro" id="IPR044946">
    <property type="entry name" value="Restrct_endonuc_typeI_TRD_sf"/>
</dbReference>
<comment type="caution">
    <text evidence="6">The sequence shown here is derived from an EMBL/GenBank/DDBJ whole genome shotgun (WGS) entry which is preliminary data.</text>
</comment>
<accession>A0ABV6ITC6</accession>
<dbReference type="Gene3D" id="1.10.287.1120">
    <property type="entry name" value="Bipartite methylase S protein"/>
    <property type="match status" value="2"/>
</dbReference>
<evidence type="ECO:0000313" key="6">
    <source>
        <dbReference type="EMBL" id="MFC0386856.1"/>
    </source>
</evidence>
<protein>
    <submittedName>
        <fullName evidence="6">Restriction endonuclease subunit S</fullName>
        <ecNumber evidence="6">3.1.21.-</ecNumber>
    </submittedName>
</protein>
<comment type="similarity">
    <text evidence="1">Belongs to the type-I restriction system S methylase family.</text>
</comment>
<dbReference type="CDD" id="cd17267">
    <property type="entry name" value="RMtype1_S_EcoAO83I-TRD1-CR1_like"/>
    <property type="match status" value="1"/>
</dbReference>
<dbReference type="Gene3D" id="3.90.220.20">
    <property type="entry name" value="DNA methylase specificity domains"/>
    <property type="match status" value="2"/>
</dbReference>
<dbReference type="GO" id="GO:0016787">
    <property type="term" value="F:hydrolase activity"/>
    <property type="evidence" value="ECO:0007669"/>
    <property type="project" value="UniProtKB-KW"/>
</dbReference>
<feature type="coiled-coil region" evidence="4">
    <location>
        <begin position="353"/>
        <end position="380"/>
    </location>
</feature>
<proteinExistence type="inferred from homology"/>
<dbReference type="EC" id="3.1.21.-" evidence="6"/>
<keyword evidence="6" id="KW-0540">Nuclease</keyword>
<dbReference type="GO" id="GO:0004519">
    <property type="term" value="F:endonuclease activity"/>
    <property type="evidence" value="ECO:0007669"/>
    <property type="project" value="UniProtKB-KW"/>
</dbReference>
<dbReference type="EMBL" id="JBHLVZ010000041">
    <property type="protein sequence ID" value="MFC0386856.1"/>
    <property type="molecule type" value="Genomic_DNA"/>
</dbReference>
<dbReference type="Proteomes" id="UP001589789">
    <property type="component" value="Unassembled WGS sequence"/>
</dbReference>
<keyword evidence="3" id="KW-0238">DNA-binding</keyword>
<dbReference type="SUPFAM" id="SSF116734">
    <property type="entry name" value="DNA methylase specificity domain"/>
    <property type="match status" value="2"/>
</dbReference>
<feature type="domain" description="Type I restriction modification DNA specificity" evidence="5">
    <location>
        <begin position="17"/>
        <end position="157"/>
    </location>
</feature>
<keyword evidence="7" id="KW-1185">Reference proteome</keyword>
<evidence type="ECO:0000259" key="5">
    <source>
        <dbReference type="Pfam" id="PF01420"/>
    </source>
</evidence>
<evidence type="ECO:0000256" key="3">
    <source>
        <dbReference type="ARBA" id="ARBA00023125"/>
    </source>
</evidence>
<keyword evidence="4" id="KW-0175">Coiled coil</keyword>
<evidence type="ECO:0000256" key="4">
    <source>
        <dbReference type="SAM" id="Coils"/>
    </source>
</evidence>
<gene>
    <name evidence="6" type="ORF">ACFFIC_15060</name>
</gene>
<dbReference type="PANTHER" id="PTHR30408:SF12">
    <property type="entry name" value="TYPE I RESTRICTION ENZYME MJAVIII SPECIFICITY SUBUNIT"/>
    <property type="match status" value="1"/>
</dbReference>